<dbReference type="Proteomes" id="UP000319801">
    <property type="component" value="Unassembled WGS sequence"/>
</dbReference>
<dbReference type="EMBL" id="VCAZ01000005">
    <property type="protein sequence ID" value="TSK20231.1"/>
    <property type="molecule type" value="Genomic_DNA"/>
</dbReference>
<sequence length="103" mass="11449">MRESGSGYRWALTFGDIISPTAETRRVTAADMDDLMHSDGLAFPFGLLVESVGCLGHEQAQVRGPNWELISVLDLASWWPPSSKLKSSDESGFQYPSRRCSRQ</sequence>
<dbReference type="AlphaFoldDB" id="A0A556TM35"/>
<evidence type="ECO:0000256" key="1">
    <source>
        <dbReference type="SAM" id="MobiDB-lite"/>
    </source>
</evidence>
<protein>
    <submittedName>
        <fullName evidence="2">Uncharacterized protein</fullName>
    </submittedName>
</protein>
<evidence type="ECO:0000313" key="3">
    <source>
        <dbReference type="Proteomes" id="UP000319801"/>
    </source>
</evidence>
<evidence type="ECO:0000313" key="2">
    <source>
        <dbReference type="EMBL" id="TSK20231.1"/>
    </source>
</evidence>
<accession>A0A556TM35</accession>
<proteinExistence type="predicted"/>
<feature type="region of interest" description="Disordered" evidence="1">
    <location>
        <begin position="81"/>
        <end position="103"/>
    </location>
</feature>
<comment type="caution">
    <text evidence="2">The sequence shown here is derived from an EMBL/GenBank/DDBJ whole genome shotgun (WGS) entry which is preliminary data.</text>
</comment>
<keyword evidence="3" id="KW-1185">Reference proteome</keyword>
<reference evidence="2 3" key="1">
    <citation type="journal article" date="2019" name="Genome Biol. Evol.">
        <title>Whole-Genome Sequencing of the Giant Devil Catfish, Bagarius yarrelli.</title>
        <authorList>
            <person name="Jiang W."/>
            <person name="Lv Y."/>
            <person name="Cheng L."/>
            <person name="Yang K."/>
            <person name="Chao B."/>
            <person name="Wang X."/>
            <person name="Li Y."/>
            <person name="Pan X."/>
            <person name="You X."/>
            <person name="Zhang Y."/>
            <person name="Yang J."/>
            <person name="Li J."/>
            <person name="Zhang X."/>
            <person name="Liu S."/>
            <person name="Sun C."/>
            <person name="Yang J."/>
            <person name="Shi Q."/>
        </authorList>
    </citation>
    <scope>NUCLEOTIDE SEQUENCE [LARGE SCALE GENOMIC DNA]</scope>
    <source>
        <strain evidence="2">JWS20170419001</strain>
        <tissue evidence="2">Muscle</tissue>
    </source>
</reference>
<gene>
    <name evidence="2" type="ORF">Baya_1779</name>
</gene>
<name>A0A556TM35_BAGYA</name>
<organism evidence="2 3">
    <name type="scientific">Bagarius yarrelli</name>
    <name type="common">Goonch</name>
    <name type="synonym">Bagrus yarrelli</name>
    <dbReference type="NCBI Taxonomy" id="175774"/>
    <lineage>
        <taxon>Eukaryota</taxon>
        <taxon>Metazoa</taxon>
        <taxon>Chordata</taxon>
        <taxon>Craniata</taxon>
        <taxon>Vertebrata</taxon>
        <taxon>Euteleostomi</taxon>
        <taxon>Actinopterygii</taxon>
        <taxon>Neopterygii</taxon>
        <taxon>Teleostei</taxon>
        <taxon>Ostariophysi</taxon>
        <taxon>Siluriformes</taxon>
        <taxon>Sisoridae</taxon>
        <taxon>Sisorinae</taxon>
        <taxon>Bagarius</taxon>
    </lineage>
</organism>